<gene>
    <name evidence="6" type="primary">RvY_17577-1</name>
    <name evidence="6" type="synonym">RvY_17577.1</name>
    <name evidence="6" type="ORF">RvY_17577</name>
</gene>
<sequence>MKEFRLLGFIFCVLPYTGAQTYNAYPASYGTPSYGTPASSYQYNPQTQQSAYYMPVQGASQLPSAITARADLDCNYNKDSGPLCKRTKLSPFMCHHNDNYPRESANEIEKNYGSTFKGLSITEVDVWDVYDGPISEDKDSICESDIELIRPGYAKNVKDQWKAVMQGTDVTQTVRVERCLRPGSTCKHVPGCYETTCKQRYSFVRLLVFDPCNRFSGPTYDMFRLPTACDCQLTPKKASSNANGIPGMPGGGFGMPDFNMADQMKNVEGAGFGNIPSGRTVMNG</sequence>
<evidence type="ECO:0000313" key="7">
    <source>
        <dbReference type="Proteomes" id="UP000186922"/>
    </source>
</evidence>
<evidence type="ECO:0000256" key="3">
    <source>
        <dbReference type="ARBA" id="ARBA00023180"/>
    </source>
</evidence>
<keyword evidence="3" id="KW-0325">Glycoprotein</keyword>
<dbReference type="GO" id="GO:0005615">
    <property type="term" value="C:extracellular space"/>
    <property type="evidence" value="ECO:0007669"/>
    <property type="project" value="UniProtKB-ARBA"/>
</dbReference>
<proteinExistence type="predicted"/>
<dbReference type="PANTHER" id="PTHR23199:SF12">
    <property type="entry name" value="NEUROTROPHIN 1-RELATED"/>
    <property type="match status" value="1"/>
</dbReference>
<accession>A0A1D1W2L5</accession>
<dbReference type="Pfam" id="PF16077">
    <property type="entry name" value="Spaetzle"/>
    <property type="match status" value="1"/>
</dbReference>
<dbReference type="GO" id="GO:0021556">
    <property type="term" value="P:central nervous system formation"/>
    <property type="evidence" value="ECO:0007669"/>
    <property type="project" value="TreeGrafter"/>
</dbReference>
<dbReference type="GO" id="GO:0008083">
    <property type="term" value="F:growth factor activity"/>
    <property type="evidence" value="ECO:0007669"/>
    <property type="project" value="TreeGrafter"/>
</dbReference>
<keyword evidence="1 4" id="KW-0732">Signal</keyword>
<dbReference type="STRING" id="947166.A0A1D1W2L5"/>
<dbReference type="InterPro" id="IPR029034">
    <property type="entry name" value="Cystine-knot_cytokine"/>
</dbReference>
<protein>
    <recommendedName>
        <fullName evidence="5">Spaetzle domain-containing protein</fullName>
    </recommendedName>
</protein>
<organism evidence="6 7">
    <name type="scientific">Ramazzottius varieornatus</name>
    <name type="common">Water bear</name>
    <name type="synonym">Tardigrade</name>
    <dbReference type="NCBI Taxonomy" id="947166"/>
    <lineage>
        <taxon>Eukaryota</taxon>
        <taxon>Metazoa</taxon>
        <taxon>Ecdysozoa</taxon>
        <taxon>Tardigrada</taxon>
        <taxon>Eutardigrada</taxon>
        <taxon>Parachela</taxon>
        <taxon>Hypsibioidea</taxon>
        <taxon>Ramazzottiidae</taxon>
        <taxon>Ramazzottius</taxon>
    </lineage>
</organism>
<keyword evidence="2" id="KW-1015">Disulfide bond</keyword>
<evidence type="ECO:0000256" key="1">
    <source>
        <dbReference type="ARBA" id="ARBA00022729"/>
    </source>
</evidence>
<dbReference type="GO" id="GO:0005121">
    <property type="term" value="F:Toll binding"/>
    <property type="evidence" value="ECO:0007669"/>
    <property type="project" value="TreeGrafter"/>
</dbReference>
<dbReference type="SUPFAM" id="SSF57501">
    <property type="entry name" value="Cystine-knot cytokines"/>
    <property type="match status" value="1"/>
</dbReference>
<dbReference type="PANTHER" id="PTHR23199">
    <property type="entry name" value="NEUROTROPHIN 1-RELATED"/>
    <property type="match status" value="1"/>
</dbReference>
<evidence type="ECO:0000256" key="4">
    <source>
        <dbReference type="SAM" id="SignalP"/>
    </source>
</evidence>
<dbReference type="Gene3D" id="2.10.90.10">
    <property type="entry name" value="Cystine-knot cytokines"/>
    <property type="match status" value="1"/>
</dbReference>
<dbReference type="EMBL" id="BDGG01000016">
    <property type="protein sequence ID" value="GAV07775.1"/>
    <property type="molecule type" value="Genomic_DNA"/>
</dbReference>
<dbReference type="OrthoDB" id="6359065at2759"/>
<keyword evidence="7" id="KW-1185">Reference proteome</keyword>
<feature type="domain" description="Spaetzle" evidence="5">
    <location>
        <begin position="140"/>
        <end position="232"/>
    </location>
</feature>
<feature type="signal peptide" evidence="4">
    <location>
        <begin position="1"/>
        <end position="19"/>
    </location>
</feature>
<evidence type="ECO:0000256" key="2">
    <source>
        <dbReference type="ARBA" id="ARBA00023157"/>
    </source>
</evidence>
<dbReference type="InterPro" id="IPR032104">
    <property type="entry name" value="Spaetzle"/>
</dbReference>
<dbReference type="Proteomes" id="UP000186922">
    <property type="component" value="Unassembled WGS sequence"/>
</dbReference>
<reference evidence="6 7" key="1">
    <citation type="journal article" date="2016" name="Nat. Commun.">
        <title>Extremotolerant tardigrade genome and improved radiotolerance of human cultured cells by tardigrade-unique protein.</title>
        <authorList>
            <person name="Hashimoto T."/>
            <person name="Horikawa D.D."/>
            <person name="Saito Y."/>
            <person name="Kuwahara H."/>
            <person name="Kozuka-Hata H."/>
            <person name="Shin-I T."/>
            <person name="Minakuchi Y."/>
            <person name="Ohishi K."/>
            <person name="Motoyama A."/>
            <person name="Aizu T."/>
            <person name="Enomoto A."/>
            <person name="Kondo K."/>
            <person name="Tanaka S."/>
            <person name="Hara Y."/>
            <person name="Koshikawa S."/>
            <person name="Sagara H."/>
            <person name="Miura T."/>
            <person name="Yokobori S."/>
            <person name="Miyagawa K."/>
            <person name="Suzuki Y."/>
            <person name="Kubo T."/>
            <person name="Oyama M."/>
            <person name="Kohara Y."/>
            <person name="Fujiyama A."/>
            <person name="Arakawa K."/>
            <person name="Katayama T."/>
            <person name="Toyoda A."/>
            <person name="Kunieda T."/>
        </authorList>
    </citation>
    <scope>NUCLEOTIDE SEQUENCE [LARGE SCALE GENOMIC DNA]</scope>
    <source>
        <strain evidence="6 7">YOKOZUNA-1</strain>
    </source>
</reference>
<name>A0A1D1W2L5_RAMVA</name>
<feature type="chain" id="PRO_5008899133" description="Spaetzle domain-containing protein" evidence="4">
    <location>
        <begin position="20"/>
        <end position="284"/>
    </location>
</feature>
<evidence type="ECO:0000259" key="5">
    <source>
        <dbReference type="Pfam" id="PF16077"/>
    </source>
</evidence>
<dbReference type="InterPro" id="IPR052444">
    <property type="entry name" value="Spz/Toll_ligand-like"/>
</dbReference>
<dbReference type="GO" id="GO:0045087">
    <property type="term" value="P:innate immune response"/>
    <property type="evidence" value="ECO:0007669"/>
    <property type="project" value="TreeGrafter"/>
</dbReference>
<evidence type="ECO:0000313" key="6">
    <source>
        <dbReference type="EMBL" id="GAV07775.1"/>
    </source>
</evidence>
<comment type="caution">
    <text evidence="6">The sequence shown here is derived from an EMBL/GenBank/DDBJ whole genome shotgun (WGS) entry which is preliminary data.</text>
</comment>
<dbReference type="AlphaFoldDB" id="A0A1D1W2L5"/>